<accession>A0ABP8NM55</accession>
<dbReference type="PANTHER" id="PTHR36439">
    <property type="entry name" value="BLL4334 PROTEIN"/>
    <property type="match status" value="1"/>
</dbReference>
<protein>
    <submittedName>
        <fullName evidence="1">DUF1697 domain-containing protein</fullName>
    </submittedName>
</protein>
<comment type="caution">
    <text evidence="1">The sequence shown here is derived from an EMBL/GenBank/DDBJ whole genome shotgun (WGS) entry which is preliminary data.</text>
</comment>
<evidence type="ECO:0000313" key="2">
    <source>
        <dbReference type="Proteomes" id="UP001500067"/>
    </source>
</evidence>
<reference evidence="2" key="1">
    <citation type="journal article" date="2019" name="Int. J. Syst. Evol. Microbiol.">
        <title>The Global Catalogue of Microorganisms (GCM) 10K type strain sequencing project: providing services to taxonomists for standard genome sequencing and annotation.</title>
        <authorList>
            <consortium name="The Broad Institute Genomics Platform"/>
            <consortium name="The Broad Institute Genome Sequencing Center for Infectious Disease"/>
            <person name="Wu L."/>
            <person name="Ma J."/>
        </authorList>
    </citation>
    <scope>NUCLEOTIDE SEQUENCE [LARGE SCALE GENOMIC DNA]</scope>
    <source>
        <strain evidence="2">JCM 32105</strain>
    </source>
</reference>
<proteinExistence type="predicted"/>
<dbReference type="SUPFAM" id="SSF160379">
    <property type="entry name" value="SP0830-like"/>
    <property type="match status" value="1"/>
</dbReference>
<gene>
    <name evidence="1" type="ORF">GCM10023093_25180</name>
</gene>
<dbReference type="Proteomes" id="UP001500067">
    <property type="component" value="Unassembled WGS sequence"/>
</dbReference>
<name>A0ABP8NM55_9BACT</name>
<sequence length="157" mass="17803">MDDLKAYFGEVPGVENVVTYMLGGNVLFDAPLIDGATLVHTIETKLKQKLGYEVDIMLRLLSEMEEIVQNNPLTTIKTEEKNRLYVTFLSEVPAFDVRGSLGVYSNDAEYARVVNREVYIYSNNYGKTCFSNTFIEKKLGVKATTRNWATVNKMLEL</sequence>
<dbReference type="InterPro" id="IPR012545">
    <property type="entry name" value="DUF1697"/>
</dbReference>
<dbReference type="EMBL" id="BAABFA010000018">
    <property type="protein sequence ID" value="GAA4468131.1"/>
    <property type="molecule type" value="Genomic_DNA"/>
</dbReference>
<organism evidence="1 2">
    <name type="scientific">Nemorincola caseinilytica</name>
    <dbReference type="NCBI Taxonomy" id="2054315"/>
    <lineage>
        <taxon>Bacteria</taxon>
        <taxon>Pseudomonadati</taxon>
        <taxon>Bacteroidota</taxon>
        <taxon>Chitinophagia</taxon>
        <taxon>Chitinophagales</taxon>
        <taxon>Chitinophagaceae</taxon>
        <taxon>Nemorincola</taxon>
    </lineage>
</organism>
<dbReference type="PANTHER" id="PTHR36439:SF1">
    <property type="entry name" value="DUF1697 DOMAIN-CONTAINING PROTEIN"/>
    <property type="match status" value="1"/>
</dbReference>
<dbReference type="Pfam" id="PF08002">
    <property type="entry name" value="DUF1697"/>
    <property type="match status" value="1"/>
</dbReference>
<dbReference type="Gene3D" id="3.30.70.1280">
    <property type="entry name" value="SP0830-like domains"/>
    <property type="match status" value="1"/>
</dbReference>
<keyword evidence="2" id="KW-1185">Reference proteome</keyword>
<evidence type="ECO:0000313" key="1">
    <source>
        <dbReference type="EMBL" id="GAA4468131.1"/>
    </source>
</evidence>
<dbReference type="PIRSF" id="PIRSF008502">
    <property type="entry name" value="UCP008502"/>
    <property type="match status" value="1"/>
</dbReference>